<keyword evidence="2" id="KW-1185">Reference proteome</keyword>
<organism evidence="1 2">
    <name type="scientific">Rhynchophorus ferrugineus</name>
    <name type="common">Red palm weevil</name>
    <name type="synonym">Curculio ferrugineus</name>
    <dbReference type="NCBI Taxonomy" id="354439"/>
    <lineage>
        <taxon>Eukaryota</taxon>
        <taxon>Metazoa</taxon>
        <taxon>Ecdysozoa</taxon>
        <taxon>Arthropoda</taxon>
        <taxon>Hexapoda</taxon>
        <taxon>Insecta</taxon>
        <taxon>Pterygota</taxon>
        <taxon>Neoptera</taxon>
        <taxon>Endopterygota</taxon>
        <taxon>Coleoptera</taxon>
        <taxon>Polyphaga</taxon>
        <taxon>Cucujiformia</taxon>
        <taxon>Curculionidae</taxon>
        <taxon>Dryophthorinae</taxon>
        <taxon>Rhynchophorus</taxon>
    </lineage>
</organism>
<dbReference type="Proteomes" id="UP000625711">
    <property type="component" value="Unassembled WGS sequence"/>
</dbReference>
<dbReference type="AlphaFoldDB" id="A0A834HZC6"/>
<dbReference type="EMBL" id="JAACXV010013969">
    <property type="protein sequence ID" value="KAF7271400.1"/>
    <property type="molecule type" value="Genomic_DNA"/>
</dbReference>
<protein>
    <submittedName>
        <fullName evidence="1">Uncharacterized protein</fullName>
    </submittedName>
</protein>
<evidence type="ECO:0000313" key="2">
    <source>
        <dbReference type="Proteomes" id="UP000625711"/>
    </source>
</evidence>
<name>A0A834HZC6_RHYFE</name>
<proteinExistence type="predicted"/>
<comment type="caution">
    <text evidence="1">The sequence shown here is derived from an EMBL/GenBank/DDBJ whole genome shotgun (WGS) entry which is preliminary data.</text>
</comment>
<evidence type="ECO:0000313" key="1">
    <source>
        <dbReference type="EMBL" id="KAF7271400.1"/>
    </source>
</evidence>
<sequence length="70" mass="7806">MTSNTDPIADGPEVEPITVYRAGYRNHPGIEKRTLDNRQRTIGVEQQGGHVPVPLSFLSFFTFESFKTPG</sequence>
<accession>A0A834HZC6</accession>
<gene>
    <name evidence="1" type="ORF">GWI33_015755</name>
</gene>
<reference evidence="1" key="1">
    <citation type="submission" date="2020-08" db="EMBL/GenBank/DDBJ databases">
        <title>Genome sequencing and assembly of the red palm weevil Rhynchophorus ferrugineus.</title>
        <authorList>
            <person name="Dias G.B."/>
            <person name="Bergman C.M."/>
            <person name="Manee M."/>
        </authorList>
    </citation>
    <scope>NUCLEOTIDE SEQUENCE</scope>
    <source>
        <strain evidence="1">AA-2017</strain>
        <tissue evidence="1">Whole larva</tissue>
    </source>
</reference>